<feature type="chain" id="PRO_5039109096" evidence="1">
    <location>
        <begin position="27"/>
        <end position="432"/>
    </location>
</feature>
<dbReference type="OrthoDB" id="8478044at2"/>
<gene>
    <name evidence="2" type="ORF">D7D94_09655</name>
</gene>
<dbReference type="Pfam" id="PF01547">
    <property type="entry name" value="SBP_bac_1"/>
    <property type="match status" value="1"/>
</dbReference>
<reference evidence="2 3" key="1">
    <citation type="submission" date="2018-09" db="EMBL/GenBank/DDBJ databases">
        <title>Whole genome sequencing of Microbacterium oryzae strain MB-10T.</title>
        <authorList>
            <person name="Das S.K."/>
        </authorList>
    </citation>
    <scope>NUCLEOTIDE SEQUENCE [LARGE SCALE GENOMIC DNA]</scope>
    <source>
        <strain evidence="2 3">MB-10</strain>
    </source>
</reference>
<dbReference type="InterPro" id="IPR050490">
    <property type="entry name" value="Bact_solute-bd_prot1"/>
</dbReference>
<dbReference type="Gene3D" id="3.40.190.10">
    <property type="entry name" value="Periplasmic binding protein-like II"/>
    <property type="match status" value="2"/>
</dbReference>
<dbReference type="PANTHER" id="PTHR43649:SF12">
    <property type="entry name" value="DIACETYLCHITOBIOSE BINDING PROTEIN DASA"/>
    <property type="match status" value="1"/>
</dbReference>
<dbReference type="InterPro" id="IPR006059">
    <property type="entry name" value="SBP"/>
</dbReference>
<dbReference type="RefSeq" id="WP_156242406.1">
    <property type="nucleotide sequence ID" value="NZ_BAAAZL010000004.1"/>
</dbReference>
<dbReference type="PROSITE" id="PS51257">
    <property type="entry name" value="PROKAR_LIPOPROTEIN"/>
    <property type="match status" value="1"/>
</dbReference>
<accession>A0A6I6E9P1</accession>
<organism evidence="2 3">
    <name type="scientific">Microbacterium oryzae</name>
    <dbReference type="NCBI Taxonomy" id="743009"/>
    <lineage>
        <taxon>Bacteria</taxon>
        <taxon>Bacillati</taxon>
        <taxon>Actinomycetota</taxon>
        <taxon>Actinomycetes</taxon>
        <taxon>Micrococcales</taxon>
        <taxon>Microbacteriaceae</taxon>
        <taxon>Microbacterium</taxon>
    </lineage>
</organism>
<keyword evidence="1" id="KW-0732">Signal</keyword>
<dbReference type="Proteomes" id="UP000422989">
    <property type="component" value="Chromosome"/>
</dbReference>
<dbReference type="EMBL" id="CP032550">
    <property type="protein sequence ID" value="QGU27898.1"/>
    <property type="molecule type" value="Genomic_DNA"/>
</dbReference>
<proteinExistence type="predicted"/>
<dbReference type="SUPFAM" id="SSF53850">
    <property type="entry name" value="Periplasmic binding protein-like II"/>
    <property type="match status" value="1"/>
</dbReference>
<sequence>MSVKRRRTARVAAGGAGLVLTGALMAGCSGSGTETVHFAFSKREAIGFMTEVVDEFNAAQDEVQVELDTSGIDVVAASFVRGNPPDLLLANYNHEVSRFVQRCALVDLSETQAASTIREDIDDLLSQYGECEGRTTALPYSAMAASVIYNKEIFAEHDLEVPETWSELIEVADTLKAAGVAPFYATFADAWTVNQGWFDYAVGGSIDVFDFYERMAEQGADVGPDSPVSFQKDFLEPVEKMQLLAREYTQPDAASRTYDFGNVAFANGEGAMYLQGPWAFSEIAKTAPDLDLGTFPLPMTDDPADLKVRVNMDLVTMIPEEAQNKEGAFTFLEYLFQPQIIQEYNESQLGFVPTTTGEDPRDPRIEGMIPFYNDGAVYQGPGVLNPRAIPTENYAQSLALGEDATAVLSRMDADWARLAFRQPVMSSEETAK</sequence>
<protein>
    <submittedName>
        <fullName evidence="2">Carbohydrate ABC transporter substrate-binding protein</fullName>
    </submittedName>
</protein>
<evidence type="ECO:0000256" key="1">
    <source>
        <dbReference type="SAM" id="SignalP"/>
    </source>
</evidence>
<dbReference type="PANTHER" id="PTHR43649">
    <property type="entry name" value="ARABINOSE-BINDING PROTEIN-RELATED"/>
    <property type="match status" value="1"/>
</dbReference>
<keyword evidence="3" id="KW-1185">Reference proteome</keyword>
<name>A0A6I6E9P1_9MICO</name>
<dbReference type="AlphaFoldDB" id="A0A6I6E9P1"/>
<dbReference type="KEGG" id="moj:D7D94_09655"/>
<feature type="signal peptide" evidence="1">
    <location>
        <begin position="1"/>
        <end position="26"/>
    </location>
</feature>
<evidence type="ECO:0000313" key="3">
    <source>
        <dbReference type="Proteomes" id="UP000422989"/>
    </source>
</evidence>
<evidence type="ECO:0000313" key="2">
    <source>
        <dbReference type="EMBL" id="QGU27898.1"/>
    </source>
</evidence>